<dbReference type="EMBL" id="BJON01000014">
    <property type="protein sequence ID" value="GED70069.1"/>
    <property type="molecule type" value="Genomic_DNA"/>
</dbReference>
<evidence type="ECO:0000313" key="2">
    <source>
        <dbReference type="EMBL" id="GED70069.1"/>
    </source>
</evidence>
<gene>
    <name evidence="3" type="ORF">ADS79_16485</name>
    <name evidence="2" type="ORF">BRE01_37710</name>
</gene>
<organism evidence="3 4">
    <name type="scientific">Brevibacillus reuszeri</name>
    <dbReference type="NCBI Taxonomy" id="54915"/>
    <lineage>
        <taxon>Bacteria</taxon>
        <taxon>Bacillati</taxon>
        <taxon>Bacillota</taxon>
        <taxon>Bacilli</taxon>
        <taxon>Bacillales</taxon>
        <taxon>Paenibacillaceae</taxon>
        <taxon>Brevibacillus</taxon>
    </lineage>
</organism>
<evidence type="ECO:0000313" key="5">
    <source>
        <dbReference type="Proteomes" id="UP000319578"/>
    </source>
</evidence>
<dbReference type="InterPro" id="IPR054191">
    <property type="entry name" value="DUF6896"/>
</dbReference>
<feature type="domain" description="DUF6896" evidence="1">
    <location>
        <begin position="14"/>
        <end position="144"/>
    </location>
</feature>
<dbReference type="OrthoDB" id="3371683at2"/>
<name>A0A0K9YQQ7_9BACL</name>
<dbReference type="AlphaFoldDB" id="A0A0K9YQQ7"/>
<dbReference type="Pfam" id="PF21837">
    <property type="entry name" value="DUF6896"/>
    <property type="match status" value="1"/>
</dbReference>
<evidence type="ECO:0000259" key="1">
    <source>
        <dbReference type="Pfam" id="PF21837"/>
    </source>
</evidence>
<accession>A0A0K9YQQ7</accession>
<comment type="caution">
    <text evidence="3">The sequence shown here is derived from an EMBL/GenBank/DDBJ whole genome shotgun (WGS) entry which is preliminary data.</text>
</comment>
<reference evidence="3" key="2">
    <citation type="submission" date="2015-07" db="EMBL/GenBank/DDBJ databases">
        <title>MeaNS - Measles Nucleotide Surveillance Program.</title>
        <authorList>
            <person name="Tran T."/>
            <person name="Druce J."/>
        </authorList>
    </citation>
    <scope>NUCLEOTIDE SEQUENCE</scope>
    <source>
        <strain evidence="3">DSM 9887</strain>
    </source>
</reference>
<evidence type="ECO:0000313" key="3">
    <source>
        <dbReference type="EMBL" id="KNB70515.1"/>
    </source>
</evidence>
<evidence type="ECO:0000313" key="4">
    <source>
        <dbReference type="Proteomes" id="UP000036834"/>
    </source>
</evidence>
<reference evidence="2 5" key="3">
    <citation type="submission" date="2019-06" db="EMBL/GenBank/DDBJ databases">
        <title>Whole genome shotgun sequence of Brevibacillus reuszeri NBRC 15719.</title>
        <authorList>
            <person name="Hosoyama A."/>
            <person name="Uohara A."/>
            <person name="Ohji S."/>
            <person name="Ichikawa N."/>
        </authorList>
    </citation>
    <scope>NUCLEOTIDE SEQUENCE [LARGE SCALE GENOMIC DNA]</scope>
    <source>
        <strain evidence="2 5">NBRC 15719</strain>
    </source>
</reference>
<dbReference type="PATRIC" id="fig|54915.3.peg.2346"/>
<dbReference type="EMBL" id="LGIQ01000009">
    <property type="protein sequence ID" value="KNB70515.1"/>
    <property type="molecule type" value="Genomic_DNA"/>
</dbReference>
<dbReference type="Proteomes" id="UP000036834">
    <property type="component" value="Unassembled WGS sequence"/>
</dbReference>
<protein>
    <recommendedName>
        <fullName evidence="1">DUF6896 domain-containing protein</fullName>
    </recommendedName>
</protein>
<proteinExistence type="predicted"/>
<dbReference type="Proteomes" id="UP000319578">
    <property type="component" value="Unassembled WGS sequence"/>
</dbReference>
<reference evidence="4" key="1">
    <citation type="submission" date="2015-07" db="EMBL/GenBank/DDBJ databases">
        <title>Genome sequencing project for genomic taxonomy and phylogenomics of Bacillus-like bacteria.</title>
        <authorList>
            <person name="Liu B."/>
            <person name="Wang J."/>
            <person name="Zhu Y."/>
            <person name="Liu G."/>
            <person name="Chen Q."/>
            <person name="Chen Z."/>
            <person name="Lan J."/>
            <person name="Che J."/>
            <person name="Ge C."/>
            <person name="Shi H."/>
            <person name="Pan Z."/>
            <person name="Liu X."/>
        </authorList>
    </citation>
    <scope>NUCLEOTIDE SEQUENCE [LARGE SCALE GENOMIC DNA]</scope>
    <source>
        <strain evidence="4">DSM 9887</strain>
    </source>
</reference>
<keyword evidence="5" id="KW-1185">Reference proteome</keyword>
<dbReference type="RefSeq" id="WP_049739506.1">
    <property type="nucleotide sequence ID" value="NZ_BJON01000014.1"/>
</dbReference>
<sequence>MNSLTKETVDELLAAMDAYKVIAQELIDKLILETNQPEKSEIIKGNYYLISNAELRNDEEHLTGNWYFDVHGEHCMFENLATGQKLEVSLGNTDDIGNVDPYFFYDFLKSTENFKHLIQYFENPFSDMLNFFEVLEKRKILIHIHGVEYRKVLQNEK</sequence>